<protein>
    <recommendedName>
        <fullName evidence="3">Cupin 2 conserved barrel domain-containing protein</fullName>
    </recommendedName>
</protein>
<dbReference type="Gene3D" id="2.60.120.10">
    <property type="entry name" value="Jelly Rolls"/>
    <property type="match status" value="1"/>
</dbReference>
<evidence type="ECO:0000313" key="2">
    <source>
        <dbReference type="Proteomes" id="UP000176741"/>
    </source>
</evidence>
<dbReference type="AlphaFoldDB" id="A0A1F7XYE4"/>
<gene>
    <name evidence="1" type="ORF">A2771_00630</name>
</gene>
<comment type="caution">
    <text evidence="1">The sequence shown here is derived from an EMBL/GenBank/DDBJ whole genome shotgun (WGS) entry which is preliminary data.</text>
</comment>
<dbReference type="InterPro" id="IPR014710">
    <property type="entry name" value="RmlC-like_jellyroll"/>
</dbReference>
<accession>A0A1F7XYE4</accession>
<reference evidence="1 2" key="1">
    <citation type="journal article" date="2016" name="Nat. Commun.">
        <title>Thousands of microbial genomes shed light on interconnected biogeochemical processes in an aquifer system.</title>
        <authorList>
            <person name="Anantharaman K."/>
            <person name="Brown C.T."/>
            <person name="Hug L.A."/>
            <person name="Sharon I."/>
            <person name="Castelle C.J."/>
            <person name="Probst A.J."/>
            <person name="Thomas B.C."/>
            <person name="Singh A."/>
            <person name="Wilkins M.J."/>
            <person name="Karaoz U."/>
            <person name="Brodie E.L."/>
            <person name="Williams K.H."/>
            <person name="Hubbard S.S."/>
            <person name="Banfield J.F."/>
        </authorList>
    </citation>
    <scope>NUCLEOTIDE SEQUENCE [LARGE SCALE GENOMIC DNA]</scope>
</reference>
<evidence type="ECO:0008006" key="3">
    <source>
        <dbReference type="Google" id="ProtNLM"/>
    </source>
</evidence>
<proteinExistence type="predicted"/>
<dbReference type="EMBL" id="MGGD01000048">
    <property type="protein sequence ID" value="OGM19980.1"/>
    <property type="molecule type" value="Genomic_DNA"/>
</dbReference>
<organism evidence="1 2">
    <name type="scientific">Candidatus Woesebacteria bacterium RIFCSPHIGHO2_01_FULL_38_26b</name>
    <dbReference type="NCBI Taxonomy" id="1802491"/>
    <lineage>
        <taxon>Bacteria</taxon>
        <taxon>Candidatus Woeseibacteriota</taxon>
    </lineage>
</organism>
<name>A0A1F7XYE4_9BACT</name>
<dbReference type="Proteomes" id="UP000176741">
    <property type="component" value="Unassembled WGS sequence"/>
</dbReference>
<sequence length="125" mass="14802">MKKTMKNRLITKEDIWPWSDSLDARVVAPESHKILLENEYVRVIEVTIKPGTKEPAHTHRWPSVMIVDVPTNLRYYDENNKAIEIVGRYKTKIEWIDPEKLHAVENLDNKREYHAIRIELKTVLT</sequence>
<evidence type="ECO:0000313" key="1">
    <source>
        <dbReference type="EMBL" id="OGM19980.1"/>
    </source>
</evidence>